<keyword evidence="9" id="KW-0173">Coenzyme A biosynthesis</keyword>
<keyword evidence="4" id="KW-0808">Transferase</keyword>
<dbReference type="EMBL" id="LAZR01001175">
    <property type="protein sequence ID" value="KKN49265.1"/>
    <property type="molecule type" value="Genomic_DNA"/>
</dbReference>
<dbReference type="GO" id="GO:0015937">
    <property type="term" value="P:coenzyme A biosynthetic process"/>
    <property type="evidence" value="ECO:0007669"/>
    <property type="project" value="UniProtKB-KW"/>
</dbReference>
<dbReference type="HAMAP" id="MF_00151">
    <property type="entry name" value="PPAT_bact"/>
    <property type="match status" value="1"/>
</dbReference>
<evidence type="ECO:0000256" key="4">
    <source>
        <dbReference type="ARBA" id="ARBA00022679"/>
    </source>
</evidence>
<keyword evidence="8" id="KW-0460">Magnesium</keyword>
<evidence type="ECO:0000259" key="11">
    <source>
        <dbReference type="Pfam" id="PF01467"/>
    </source>
</evidence>
<name>A0A0F9QYD2_9ZZZZ</name>
<evidence type="ECO:0000256" key="9">
    <source>
        <dbReference type="ARBA" id="ARBA00022993"/>
    </source>
</evidence>
<comment type="catalytic activity">
    <reaction evidence="10">
        <text>(R)-4'-phosphopantetheine + ATP + H(+) = 3'-dephospho-CoA + diphosphate</text>
        <dbReference type="Rhea" id="RHEA:19801"/>
        <dbReference type="ChEBI" id="CHEBI:15378"/>
        <dbReference type="ChEBI" id="CHEBI:30616"/>
        <dbReference type="ChEBI" id="CHEBI:33019"/>
        <dbReference type="ChEBI" id="CHEBI:57328"/>
        <dbReference type="ChEBI" id="CHEBI:61723"/>
        <dbReference type="EC" id="2.7.7.3"/>
    </reaction>
</comment>
<feature type="domain" description="Cytidyltransferase-like" evidence="11">
    <location>
        <begin position="11"/>
        <end position="137"/>
    </location>
</feature>
<dbReference type="GO" id="GO:0004595">
    <property type="term" value="F:pantetheine-phosphate adenylyltransferase activity"/>
    <property type="evidence" value="ECO:0007669"/>
    <property type="project" value="UniProtKB-EC"/>
</dbReference>
<gene>
    <name evidence="12" type="ORF">LCGC14_0644620</name>
</gene>
<dbReference type="PANTHER" id="PTHR21342:SF1">
    <property type="entry name" value="PHOSPHOPANTETHEINE ADENYLYLTRANSFERASE"/>
    <property type="match status" value="1"/>
</dbReference>
<evidence type="ECO:0000256" key="2">
    <source>
        <dbReference type="ARBA" id="ARBA00013868"/>
    </source>
</evidence>
<keyword evidence="5" id="KW-0548">Nucleotidyltransferase</keyword>
<evidence type="ECO:0000256" key="3">
    <source>
        <dbReference type="ARBA" id="ARBA00022490"/>
    </source>
</evidence>
<keyword evidence="6" id="KW-0547">Nucleotide-binding</keyword>
<reference evidence="12" key="1">
    <citation type="journal article" date="2015" name="Nature">
        <title>Complex archaea that bridge the gap between prokaryotes and eukaryotes.</title>
        <authorList>
            <person name="Spang A."/>
            <person name="Saw J.H."/>
            <person name="Jorgensen S.L."/>
            <person name="Zaremba-Niedzwiedzka K."/>
            <person name="Martijn J."/>
            <person name="Lind A.E."/>
            <person name="van Eijk R."/>
            <person name="Schleper C."/>
            <person name="Guy L."/>
            <person name="Ettema T.J."/>
        </authorList>
    </citation>
    <scope>NUCLEOTIDE SEQUENCE</scope>
</reference>
<dbReference type="NCBIfam" id="TIGR00125">
    <property type="entry name" value="cyt_tran_rel"/>
    <property type="match status" value="1"/>
</dbReference>
<evidence type="ECO:0000256" key="7">
    <source>
        <dbReference type="ARBA" id="ARBA00022840"/>
    </source>
</evidence>
<dbReference type="PRINTS" id="PR01020">
    <property type="entry name" value="LPSBIOSNTHSS"/>
</dbReference>
<dbReference type="NCBIfam" id="TIGR01510">
    <property type="entry name" value="coaD_prev_kdtB"/>
    <property type="match status" value="1"/>
</dbReference>
<keyword evidence="7" id="KW-0067">ATP-binding</keyword>
<comment type="caution">
    <text evidence="12">The sequence shown here is derived from an EMBL/GenBank/DDBJ whole genome shotgun (WGS) entry which is preliminary data.</text>
</comment>
<evidence type="ECO:0000256" key="5">
    <source>
        <dbReference type="ARBA" id="ARBA00022695"/>
    </source>
</evidence>
<evidence type="ECO:0000256" key="10">
    <source>
        <dbReference type="ARBA" id="ARBA00029346"/>
    </source>
</evidence>
<dbReference type="Pfam" id="PF01467">
    <property type="entry name" value="CTP_transf_like"/>
    <property type="match status" value="1"/>
</dbReference>
<dbReference type="InterPro" id="IPR004821">
    <property type="entry name" value="Cyt_trans-like"/>
</dbReference>
<dbReference type="AlphaFoldDB" id="A0A0F9QYD2"/>
<organism evidence="12">
    <name type="scientific">marine sediment metagenome</name>
    <dbReference type="NCBI Taxonomy" id="412755"/>
    <lineage>
        <taxon>unclassified sequences</taxon>
        <taxon>metagenomes</taxon>
        <taxon>ecological metagenomes</taxon>
    </lineage>
</organism>
<evidence type="ECO:0000313" key="12">
    <source>
        <dbReference type="EMBL" id="KKN49265.1"/>
    </source>
</evidence>
<dbReference type="InterPro" id="IPR014729">
    <property type="entry name" value="Rossmann-like_a/b/a_fold"/>
</dbReference>
<dbReference type="GO" id="GO:0005524">
    <property type="term" value="F:ATP binding"/>
    <property type="evidence" value="ECO:0007669"/>
    <property type="project" value="UniProtKB-KW"/>
</dbReference>
<sequence>MTASAKRLATFPGVFDPITNGHLDVIRRAAGLYDEVVVAVGDNPDKDSFLSQQDRVKLVKQVIADLPNVRVATYKGLTINFATEQKATVIIRGIRDSMDLQEEVQMAEVNRTAGGVETVFLPTSAAHAFLSSGLIRQIARGGGDVSRMVPPQALAFIAAASQKA</sequence>
<dbReference type="EC" id="2.7.7.3" evidence="1"/>
<evidence type="ECO:0000256" key="6">
    <source>
        <dbReference type="ARBA" id="ARBA00022741"/>
    </source>
</evidence>
<protein>
    <recommendedName>
        <fullName evidence="2">Phosphopantetheine adenylyltransferase</fullName>
        <ecNumber evidence="1">2.7.7.3</ecNumber>
    </recommendedName>
</protein>
<keyword evidence="3" id="KW-0963">Cytoplasm</keyword>
<dbReference type="CDD" id="cd02163">
    <property type="entry name" value="PPAT"/>
    <property type="match status" value="1"/>
</dbReference>
<evidence type="ECO:0000256" key="1">
    <source>
        <dbReference type="ARBA" id="ARBA00012392"/>
    </source>
</evidence>
<dbReference type="PANTHER" id="PTHR21342">
    <property type="entry name" value="PHOSPHOPANTETHEINE ADENYLYLTRANSFERASE"/>
    <property type="match status" value="1"/>
</dbReference>
<evidence type="ECO:0000256" key="8">
    <source>
        <dbReference type="ARBA" id="ARBA00022842"/>
    </source>
</evidence>
<dbReference type="SUPFAM" id="SSF52374">
    <property type="entry name" value="Nucleotidylyl transferase"/>
    <property type="match status" value="1"/>
</dbReference>
<dbReference type="InterPro" id="IPR001980">
    <property type="entry name" value="PPAT"/>
</dbReference>
<proteinExistence type="inferred from homology"/>
<accession>A0A0F9QYD2</accession>
<dbReference type="Gene3D" id="3.40.50.620">
    <property type="entry name" value="HUPs"/>
    <property type="match status" value="1"/>
</dbReference>